<feature type="domain" description="Tripartite ATP-independent periplasmic transporters DctQ component" evidence="10">
    <location>
        <begin position="23"/>
        <end position="152"/>
    </location>
</feature>
<feature type="transmembrane region" description="Helical" evidence="9">
    <location>
        <begin position="12"/>
        <end position="35"/>
    </location>
</feature>
<gene>
    <name evidence="11" type="ORF">ACFFLH_12020</name>
</gene>
<feature type="transmembrane region" description="Helical" evidence="9">
    <location>
        <begin position="85"/>
        <end position="103"/>
    </location>
</feature>
<evidence type="ECO:0000313" key="11">
    <source>
        <dbReference type="EMBL" id="MFB9887136.1"/>
    </source>
</evidence>
<keyword evidence="3" id="KW-1003">Cell membrane</keyword>
<comment type="function">
    <text evidence="9">Part of the tripartite ATP-independent periplasmic (TRAP) transport system.</text>
</comment>
<evidence type="ECO:0000313" key="12">
    <source>
        <dbReference type="Proteomes" id="UP001589628"/>
    </source>
</evidence>
<comment type="similarity">
    <text evidence="8 9">Belongs to the TRAP transporter small permease family.</text>
</comment>
<comment type="subcellular location">
    <subcellularLocation>
        <location evidence="1 9">Cell inner membrane</location>
        <topology evidence="1 9">Multi-pass membrane protein</topology>
    </subcellularLocation>
</comment>
<reference evidence="11 12" key="1">
    <citation type="submission" date="2024-09" db="EMBL/GenBank/DDBJ databases">
        <authorList>
            <person name="Sun Q."/>
            <person name="Mori K."/>
        </authorList>
    </citation>
    <scope>NUCLEOTIDE SEQUENCE [LARGE SCALE GENOMIC DNA]</scope>
    <source>
        <strain evidence="11 12">ATCC 51285</strain>
    </source>
</reference>
<keyword evidence="6 9" id="KW-1133">Transmembrane helix</keyword>
<evidence type="ECO:0000256" key="6">
    <source>
        <dbReference type="ARBA" id="ARBA00022989"/>
    </source>
</evidence>
<sequence>MIKLHTLLTRTLEYLMAAALAVMFIAVLGNVILRYGFNSGLAVSEELARLLFVWLIFIGAVLAMARHAHLGFDLLQRRLPAPLRFACALISHALMLYALWLLWQGSWVQFEIGWRVRSTVMQYPLALMAAAGLFTAFGMACCLLLNLYRLLRGDPQAYLAGAPRLQQEEQA</sequence>
<evidence type="ECO:0000256" key="2">
    <source>
        <dbReference type="ARBA" id="ARBA00022448"/>
    </source>
</evidence>
<accession>A0ABV5ZCW8</accession>
<dbReference type="InterPro" id="IPR007387">
    <property type="entry name" value="TRAP_DctQ"/>
</dbReference>
<evidence type="ECO:0000256" key="7">
    <source>
        <dbReference type="ARBA" id="ARBA00023136"/>
    </source>
</evidence>
<evidence type="ECO:0000259" key="10">
    <source>
        <dbReference type="Pfam" id="PF04290"/>
    </source>
</evidence>
<dbReference type="EMBL" id="JBHLZN010000004">
    <property type="protein sequence ID" value="MFB9887136.1"/>
    <property type="molecule type" value="Genomic_DNA"/>
</dbReference>
<keyword evidence="7 9" id="KW-0472">Membrane</keyword>
<dbReference type="PANTHER" id="PTHR35011">
    <property type="entry name" value="2,3-DIKETO-L-GULONATE TRAP TRANSPORTER SMALL PERMEASE PROTEIN YIAM"/>
    <property type="match status" value="1"/>
</dbReference>
<evidence type="ECO:0000256" key="9">
    <source>
        <dbReference type="RuleBase" id="RU369079"/>
    </source>
</evidence>
<comment type="caution">
    <text evidence="11">The sequence shown here is derived from an EMBL/GenBank/DDBJ whole genome shotgun (WGS) entry which is preliminary data.</text>
</comment>
<proteinExistence type="inferred from homology"/>
<keyword evidence="12" id="KW-1185">Reference proteome</keyword>
<keyword evidence="5 9" id="KW-0812">Transmembrane</keyword>
<name>A0ABV5ZCW8_9GAMM</name>
<dbReference type="Proteomes" id="UP001589628">
    <property type="component" value="Unassembled WGS sequence"/>
</dbReference>
<comment type="subunit">
    <text evidence="9">The complex comprises the extracytoplasmic solute receptor protein and the two transmembrane proteins.</text>
</comment>
<dbReference type="PANTHER" id="PTHR35011:SF2">
    <property type="entry name" value="2,3-DIKETO-L-GULONATE TRAP TRANSPORTER SMALL PERMEASE PROTEIN YIAM"/>
    <property type="match status" value="1"/>
</dbReference>
<dbReference type="RefSeq" id="WP_035461932.1">
    <property type="nucleotide sequence ID" value="NZ_JBHLZN010000004.1"/>
</dbReference>
<dbReference type="InterPro" id="IPR055348">
    <property type="entry name" value="DctQ"/>
</dbReference>
<protein>
    <recommendedName>
        <fullName evidence="9">TRAP transporter small permease protein</fullName>
    </recommendedName>
</protein>
<feature type="transmembrane region" description="Helical" evidence="9">
    <location>
        <begin position="47"/>
        <end position="65"/>
    </location>
</feature>
<evidence type="ECO:0000256" key="3">
    <source>
        <dbReference type="ARBA" id="ARBA00022475"/>
    </source>
</evidence>
<evidence type="ECO:0000256" key="4">
    <source>
        <dbReference type="ARBA" id="ARBA00022519"/>
    </source>
</evidence>
<dbReference type="Pfam" id="PF04290">
    <property type="entry name" value="DctQ"/>
    <property type="match status" value="1"/>
</dbReference>
<evidence type="ECO:0000256" key="8">
    <source>
        <dbReference type="ARBA" id="ARBA00038436"/>
    </source>
</evidence>
<organism evidence="11 12">
    <name type="scientific">Balneatrix alpica</name>
    <dbReference type="NCBI Taxonomy" id="75684"/>
    <lineage>
        <taxon>Bacteria</taxon>
        <taxon>Pseudomonadati</taxon>
        <taxon>Pseudomonadota</taxon>
        <taxon>Gammaproteobacteria</taxon>
        <taxon>Oceanospirillales</taxon>
        <taxon>Balneatrichaceae</taxon>
        <taxon>Balneatrix</taxon>
    </lineage>
</organism>
<feature type="transmembrane region" description="Helical" evidence="9">
    <location>
        <begin position="123"/>
        <end position="148"/>
    </location>
</feature>
<keyword evidence="2 9" id="KW-0813">Transport</keyword>
<evidence type="ECO:0000256" key="5">
    <source>
        <dbReference type="ARBA" id="ARBA00022692"/>
    </source>
</evidence>
<evidence type="ECO:0000256" key="1">
    <source>
        <dbReference type="ARBA" id="ARBA00004429"/>
    </source>
</evidence>
<keyword evidence="4 9" id="KW-0997">Cell inner membrane</keyword>